<accession>H0HUI2</accession>
<name>H0HUI2_9HYPH</name>
<evidence type="ECO:0000256" key="2">
    <source>
        <dbReference type="SAM" id="SignalP"/>
    </source>
</evidence>
<sequence length="120" mass="12660">MLAVVFLAMSALQPGLFATANATGFHGDAGVNVGAEQPTHDMGDHDHGAMADDTDTPNHHHGNKKSAEKSCEVHCAPAHAVPVECPEIEHAVSRCFASAVSLALPLGEYAELIRPPRHLH</sequence>
<reference evidence="3 4" key="1">
    <citation type="journal article" date="2012" name="J. Bacteriol.">
        <title>Draft Genome Sequence of Mesorhizobium alhagi CCNWXJ12-2T, a Novel Salt-Resistant Species Isolated from the Desert of Northwestern China.</title>
        <authorList>
            <person name="Zhou M."/>
            <person name="Chen W."/>
            <person name="Chen H."/>
            <person name="Wei G."/>
        </authorList>
    </citation>
    <scope>NUCLEOTIDE SEQUENCE [LARGE SCALE GENOMIC DNA]</scope>
    <source>
        <strain evidence="3 4">CCNWXJ12-2</strain>
    </source>
</reference>
<evidence type="ECO:0000256" key="1">
    <source>
        <dbReference type="SAM" id="MobiDB-lite"/>
    </source>
</evidence>
<protein>
    <submittedName>
        <fullName evidence="3">Uncharacterized protein</fullName>
    </submittedName>
</protein>
<gene>
    <name evidence="3" type="ORF">MAXJ12_19118</name>
</gene>
<dbReference type="AlphaFoldDB" id="H0HUI2"/>
<dbReference type="OrthoDB" id="8082879at2"/>
<dbReference type="EMBL" id="AHAM01000155">
    <property type="protein sequence ID" value="EHK55629.1"/>
    <property type="molecule type" value="Genomic_DNA"/>
</dbReference>
<feature type="signal peptide" evidence="2">
    <location>
        <begin position="1"/>
        <end position="22"/>
    </location>
</feature>
<organism evidence="3 4">
    <name type="scientific">Mesorhizobium alhagi CCNWXJ12-2</name>
    <dbReference type="NCBI Taxonomy" id="1107882"/>
    <lineage>
        <taxon>Bacteria</taxon>
        <taxon>Pseudomonadati</taxon>
        <taxon>Pseudomonadota</taxon>
        <taxon>Alphaproteobacteria</taxon>
        <taxon>Hyphomicrobiales</taxon>
        <taxon>Phyllobacteriaceae</taxon>
        <taxon>Allomesorhizobium</taxon>
    </lineage>
</organism>
<dbReference type="RefSeq" id="WP_008837442.1">
    <property type="nucleotide sequence ID" value="NZ_AHAM01000155.1"/>
</dbReference>
<keyword evidence="4" id="KW-1185">Reference proteome</keyword>
<feature type="compositionally biased region" description="Basic and acidic residues" evidence="1">
    <location>
        <begin position="38"/>
        <end position="50"/>
    </location>
</feature>
<evidence type="ECO:0000313" key="3">
    <source>
        <dbReference type="EMBL" id="EHK55629.1"/>
    </source>
</evidence>
<keyword evidence="2" id="KW-0732">Signal</keyword>
<proteinExistence type="predicted"/>
<dbReference type="Proteomes" id="UP000003250">
    <property type="component" value="Unassembled WGS sequence"/>
</dbReference>
<feature type="chain" id="PRO_5003535170" evidence="2">
    <location>
        <begin position="23"/>
        <end position="120"/>
    </location>
</feature>
<feature type="region of interest" description="Disordered" evidence="1">
    <location>
        <begin position="35"/>
        <end position="67"/>
    </location>
</feature>
<evidence type="ECO:0000313" key="4">
    <source>
        <dbReference type="Proteomes" id="UP000003250"/>
    </source>
</evidence>